<keyword evidence="3" id="KW-1185">Reference proteome</keyword>
<name>A0ABS3MEA0_9BRAD</name>
<dbReference type="EMBL" id="JAGEPA010000001">
    <property type="protein sequence ID" value="MBO1429791.1"/>
    <property type="molecule type" value="Genomic_DNA"/>
</dbReference>
<reference evidence="2" key="1">
    <citation type="journal article" date="2021" name="Int. J. Syst. Evol. Microbiol.">
        <title>Bradyrhizobium septentrionale sp. nov. (sv. septentrionale) and Bradyrhizobium quebecense sp. nov. (sv. septentrionale) associated with legumes native to Canada possess rearranged symbiosis genes and numerous insertion sequences.</title>
        <authorList>
            <person name="Bromfield E.S.P."/>
            <person name="Cloutier S."/>
        </authorList>
    </citation>
    <scope>NUCLEOTIDE SEQUENCE</scope>
    <source>
        <strain evidence="2">12S5</strain>
    </source>
</reference>
<proteinExistence type="predicted"/>
<organism evidence="2 3">
    <name type="scientific">Bradyrhizobium quebecense</name>
    <dbReference type="NCBI Taxonomy" id="2748629"/>
    <lineage>
        <taxon>Bacteria</taxon>
        <taxon>Pseudomonadati</taxon>
        <taxon>Pseudomonadota</taxon>
        <taxon>Alphaproteobacteria</taxon>
        <taxon>Hyphomicrobiales</taxon>
        <taxon>Nitrobacteraceae</taxon>
        <taxon>Bradyrhizobium</taxon>
    </lineage>
</organism>
<evidence type="ECO:0000256" key="1">
    <source>
        <dbReference type="SAM" id="MobiDB-lite"/>
    </source>
</evidence>
<feature type="compositionally biased region" description="Low complexity" evidence="1">
    <location>
        <begin position="22"/>
        <end position="35"/>
    </location>
</feature>
<feature type="compositionally biased region" description="Polar residues" evidence="1">
    <location>
        <begin position="60"/>
        <end position="80"/>
    </location>
</feature>
<accession>A0ABS3MEA0</accession>
<feature type="region of interest" description="Disordered" evidence="1">
    <location>
        <begin position="1"/>
        <end position="35"/>
    </location>
</feature>
<comment type="caution">
    <text evidence="2">The sequence shown here is derived from an EMBL/GenBank/DDBJ whole genome shotgun (WGS) entry which is preliminary data.</text>
</comment>
<gene>
    <name evidence="2" type="ORF">J4P68_10135</name>
</gene>
<evidence type="ECO:0000313" key="2">
    <source>
        <dbReference type="EMBL" id="MBO1429791.1"/>
    </source>
</evidence>
<dbReference type="Proteomes" id="UP000692816">
    <property type="component" value="Unassembled WGS sequence"/>
</dbReference>
<evidence type="ECO:0000313" key="3">
    <source>
        <dbReference type="Proteomes" id="UP000692816"/>
    </source>
</evidence>
<dbReference type="RefSeq" id="WP_207832244.1">
    <property type="nucleotide sequence ID" value="NZ_CP088282.1"/>
</dbReference>
<protein>
    <submittedName>
        <fullName evidence="2">Uncharacterized protein</fullName>
    </submittedName>
</protein>
<feature type="region of interest" description="Disordered" evidence="1">
    <location>
        <begin position="53"/>
        <end position="80"/>
    </location>
</feature>
<sequence>MKIIKNDPNLQLSEKMEAYKPSSSASQRQAQQDARTTVIDAFDKVPQFEGKGYGAVNVKGPTTQVHPTSDSNAISEQQTI</sequence>